<dbReference type="Gene3D" id="3.40.720.10">
    <property type="entry name" value="Alkaline Phosphatase, subunit A"/>
    <property type="match status" value="1"/>
</dbReference>
<dbReference type="InterPro" id="IPR007312">
    <property type="entry name" value="Phosphoesterase"/>
</dbReference>
<dbReference type="PROSITE" id="PS51318">
    <property type="entry name" value="TAT"/>
    <property type="match status" value="1"/>
</dbReference>
<evidence type="ECO:0000256" key="1">
    <source>
        <dbReference type="ARBA" id="ARBA00009717"/>
    </source>
</evidence>
<keyword evidence="3" id="KW-0378">Hydrolase</keyword>
<comment type="similarity">
    <text evidence="1">Belongs to the bacterial phospholipase C family.</text>
</comment>
<dbReference type="InterPro" id="IPR017850">
    <property type="entry name" value="Alkaline_phosphatase_core_sf"/>
</dbReference>
<accession>A0A4Y6V953</accession>
<reference evidence="5 6" key="1">
    <citation type="submission" date="2018-09" db="EMBL/GenBank/DDBJ databases">
        <title>The complete genome sequence of Neokomagataea tanensis NBRC 106556(T).</title>
        <authorList>
            <person name="Chua K.-O."/>
            <person name="See-Too W.-S."/>
            <person name="Hong K.-W."/>
            <person name="Yin W.-F."/>
            <person name="Chan K.-G."/>
        </authorList>
    </citation>
    <scope>NUCLEOTIDE SEQUENCE [LARGE SCALE GENOMIC DNA]</scope>
    <source>
        <strain evidence="6">AH13 \ NBRC 106556</strain>
    </source>
</reference>
<dbReference type="AlphaFoldDB" id="A0A4Y6V953"/>
<dbReference type="OrthoDB" id="9770871at2"/>
<evidence type="ECO:0000256" key="4">
    <source>
        <dbReference type="SAM" id="SignalP"/>
    </source>
</evidence>
<keyword evidence="4" id="KW-0732">Signal</keyword>
<dbReference type="KEGG" id="ntn:D5366_09620"/>
<evidence type="ECO:0000256" key="3">
    <source>
        <dbReference type="ARBA" id="ARBA00022801"/>
    </source>
</evidence>
<proteinExistence type="inferred from homology"/>
<dbReference type="GO" id="GO:0034480">
    <property type="term" value="F:phosphatidylcholine phospholipase C activity"/>
    <property type="evidence" value="ECO:0007669"/>
    <property type="project" value="UniProtKB-EC"/>
</dbReference>
<dbReference type="CDD" id="cd16014">
    <property type="entry name" value="PLC"/>
    <property type="match status" value="1"/>
</dbReference>
<evidence type="ECO:0000313" key="6">
    <source>
        <dbReference type="Proteomes" id="UP000317214"/>
    </source>
</evidence>
<dbReference type="PANTHER" id="PTHR31956:SF1">
    <property type="entry name" value="NON-SPECIFIC PHOSPHOLIPASE C1"/>
    <property type="match status" value="1"/>
</dbReference>
<dbReference type="EC" id="3.1.4.3" evidence="2"/>
<name>A0A4Y6V953_9PROT</name>
<dbReference type="NCBIfam" id="TIGR03396">
    <property type="entry name" value="PC_PLC"/>
    <property type="match status" value="1"/>
</dbReference>
<feature type="chain" id="PRO_5021361837" description="phospholipase C" evidence="4">
    <location>
        <begin position="29"/>
        <end position="670"/>
    </location>
</feature>
<sequence>MTSPNRRNFLRMTASLAAAGSLPANLRAALAVAPHRKTGTIQDVEHVVILMQENRSFDHYFGCLRGVRGYGDPRPARMPDGDNVFAQKAGSGQTVMPFRLNTVHTSSACIASLDHSWKGSQTAWNEWDCWVPHKTEMTMGHFTREDIPYYYALAEAFTICDSYHCSIFGPTNPNRLYLFSGTNGLTHRYDGLQAITNVDDGNETADIRLENPSFTPFQWVSYAEDLQEAGVSWKVYQEYDNFGDNPLASFKAFRGVKPGSWQYQRGRSIVEGSNKHNAETSEGRFLVEAFERDIALGKLPQVSWIVPSAALSEHPNAPPGFGEHLISRLMDVFSRHPDVWSKTVFILNYDENDGFFDHIPAPVPALRASEGFSTVSVEGESYHGVPVGLGPRVPAMIISPWSKGGRVNSELFDHTSVLRFLEKRFGVPAQNITPWRRSVCGDLTSTLDFSVQDKAWDAALPNTDDYMPQTRHSCALPHPDVPANPVMPRQEAGQRVACALPYRFSADITVQGKREFINLVNTGKVGAVFRLSGQGASRAYTVGAGHQVEIDLVAGRPFHFAGPNGFVRERTGIAQSLYNVALKELDEAVVLAVQGAEAGTISVVLEDGYGAFPSERLRSDQEIKRTVAVRESAGWYALAIDDGRGSVMRLCGHVENGRPSMSDPMFARQH</sequence>
<dbReference type="Proteomes" id="UP000317214">
    <property type="component" value="Chromosome"/>
</dbReference>
<gene>
    <name evidence="5" type="ORF">D5366_09620</name>
</gene>
<dbReference type="InterPro" id="IPR006311">
    <property type="entry name" value="TAT_signal"/>
</dbReference>
<evidence type="ECO:0000313" key="5">
    <source>
        <dbReference type="EMBL" id="QDH25428.1"/>
    </source>
</evidence>
<dbReference type="Pfam" id="PF04185">
    <property type="entry name" value="Phosphoesterase"/>
    <property type="match status" value="1"/>
</dbReference>
<dbReference type="EMBL" id="CP032485">
    <property type="protein sequence ID" value="QDH25428.1"/>
    <property type="molecule type" value="Genomic_DNA"/>
</dbReference>
<evidence type="ECO:0000256" key="2">
    <source>
        <dbReference type="ARBA" id="ARBA00012018"/>
    </source>
</evidence>
<feature type="signal peptide" evidence="4">
    <location>
        <begin position="1"/>
        <end position="28"/>
    </location>
</feature>
<keyword evidence="6" id="KW-1185">Reference proteome</keyword>
<dbReference type="PANTHER" id="PTHR31956">
    <property type="entry name" value="NON-SPECIFIC PHOSPHOLIPASE C4-RELATED"/>
    <property type="match status" value="1"/>
</dbReference>
<dbReference type="InterPro" id="IPR017767">
    <property type="entry name" value="PC-PLC"/>
</dbReference>
<protein>
    <recommendedName>
        <fullName evidence="2">phospholipase C</fullName>
        <ecNumber evidence="2">3.1.4.3</ecNumber>
    </recommendedName>
</protein>
<organism evidence="5 6">
    <name type="scientific">Neokomagataea tanensis</name>
    <dbReference type="NCBI Taxonomy" id="661191"/>
    <lineage>
        <taxon>Bacteria</taxon>
        <taxon>Pseudomonadati</taxon>
        <taxon>Pseudomonadota</taxon>
        <taxon>Alphaproteobacteria</taxon>
        <taxon>Acetobacterales</taxon>
        <taxon>Acetobacteraceae</taxon>
        <taxon>Neokomagataea</taxon>
    </lineage>
</organism>